<evidence type="ECO:0000313" key="1">
    <source>
        <dbReference type="EMBL" id="SMG29897.1"/>
    </source>
</evidence>
<protein>
    <recommendedName>
        <fullName evidence="3">GAF domain-containing protein</fullName>
    </recommendedName>
</protein>
<proteinExistence type="predicted"/>
<evidence type="ECO:0008006" key="3">
    <source>
        <dbReference type="Google" id="ProtNLM"/>
    </source>
</evidence>
<dbReference type="STRING" id="561061.SAMN05660862_1988"/>
<keyword evidence="2" id="KW-1185">Reference proteome</keyword>
<dbReference type="EMBL" id="FXAU01000003">
    <property type="protein sequence ID" value="SMG29897.1"/>
    <property type="molecule type" value="Genomic_DNA"/>
</dbReference>
<dbReference type="Proteomes" id="UP000192980">
    <property type="component" value="Unassembled WGS sequence"/>
</dbReference>
<organism evidence="1 2">
    <name type="scientific">Sphingobacterium psychroaquaticum</name>
    <dbReference type="NCBI Taxonomy" id="561061"/>
    <lineage>
        <taxon>Bacteria</taxon>
        <taxon>Pseudomonadati</taxon>
        <taxon>Bacteroidota</taxon>
        <taxon>Sphingobacteriia</taxon>
        <taxon>Sphingobacteriales</taxon>
        <taxon>Sphingobacteriaceae</taxon>
        <taxon>Sphingobacterium</taxon>
    </lineage>
</organism>
<dbReference type="RefSeq" id="WP_085472735.1">
    <property type="nucleotide sequence ID" value="NZ_FXAU01000003.1"/>
</dbReference>
<evidence type="ECO:0000313" key="2">
    <source>
        <dbReference type="Proteomes" id="UP000192980"/>
    </source>
</evidence>
<dbReference type="OrthoDB" id="627374at2"/>
<sequence>MLIKSVAINSNIKETLGLEQRLSLMPFQRFLLKNIADPVQQSNIIPKLVMEYLEGVLMERGEPTPENLSEFTDVFGLIHRLTNSITNLDDRFWGLAFPVPDKAFFGRDTFYDLLDSDLTLLPDSGGAPFYPDIAFTNKLLYILVLERFYGIKGVDSNMRYVYFKHGVPQYVELKVDFSFVEVALKGELPRLDFSCLRDKNVEGFDDIEPLLSSINLEAFSFTGISILRFVDCNREQVFNKVQQIVADLSRFEKQSFHRDVSSILSTMVGTTAISHSFFPVLELNGFPILKSDLVKDSIFFGELILKEREKCQSGIFDYLKAPYTISYGVETGMDSFDETLIAHLKQLKLASYVCFPLRHNGDLVGFLELYSRDLKFDNEKVVSIAPYMPMLTLLAYELAVGFKAKLNQVILQNFTSLQEAVQWRFNQVAAHYLLEPKLEKILFENVYPLYGAVDIKNSTLLRNLAYKKDSLYRINQLDQILRTIPVHRATEQQFMMRLEHITQWLNEGYIDKYLVDILSFFQEEVPVFMDNLPLDNAEIQELRDMYREGEDIVRGKNNRFAMAFEQSLSTLNQMINKELTTFNQYIQDRYPSYFEKFRTDGVEYDAYVGQSITPAKVFNVELLREFRKQQVISMAEIGQQAHAIIDDLPIALETTQLIFIHPNPIAISFRQDERRFDVEGGYNIRYQMIKKRIDKALIKDTKERLVQPGCIALVYATRRVEEELKGILKEVHEMGLIGANIESLVLEELQGLNELRALRVRIAGFGQTALFR</sequence>
<reference evidence="1 2" key="1">
    <citation type="submission" date="2017-04" db="EMBL/GenBank/DDBJ databases">
        <authorList>
            <person name="Afonso C.L."/>
            <person name="Miller P.J."/>
            <person name="Scott M.A."/>
            <person name="Spackman E."/>
            <person name="Goraichik I."/>
            <person name="Dimitrov K.M."/>
            <person name="Suarez D.L."/>
            <person name="Swayne D.E."/>
        </authorList>
    </citation>
    <scope>NUCLEOTIDE SEQUENCE [LARGE SCALE GENOMIC DNA]</scope>
    <source>
        <strain evidence="1 2">DSM 22418</strain>
    </source>
</reference>
<accession>A0A1X7JPM2</accession>
<dbReference type="AlphaFoldDB" id="A0A1X7JPM2"/>
<gene>
    <name evidence="1" type="ORF">SAMN05660862_1988</name>
</gene>
<name>A0A1X7JPM2_9SPHI</name>